<protein>
    <submittedName>
        <fullName evidence="3">Tri10</fullName>
    </submittedName>
</protein>
<name>A0A084AFF9_STACB</name>
<keyword evidence="2" id="KW-0539">Nucleus</keyword>
<dbReference type="GO" id="GO:0003700">
    <property type="term" value="F:DNA-binding transcription factor activity"/>
    <property type="evidence" value="ECO:0007669"/>
    <property type="project" value="TreeGrafter"/>
</dbReference>
<dbReference type="InterPro" id="IPR021858">
    <property type="entry name" value="Fun_TF"/>
</dbReference>
<dbReference type="GO" id="GO:0000976">
    <property type="term" value="F:transcription cis-regulatory region binding"/>
    <property type="evidence" value="ECO:0007669"/>
    <property type="project" value="TreeGrafter"/>
</dbReference>
<dbReference type="PANTHER" id="PTHR37534">
    <property type="entry name" value="TRANSCRIPTIONAL ACTIVATOR PROTEIN UGA3"/>
    <property type="match status" value="1"/>
</dbReference>
<dbReference type="PANTHER" id="PTHR37534:SF26">
    <property type="entry name" value="TRANSCRIPTION FACTOR, PUTATIVE-RELATED"/>
    <property type="match status" value="1"/>
</dbReference>
<proteinExistence type="predicted"/>
<dbReference type="OrthoDB" id="5213892at2759"/>
<organism evidence="3 4">
    <name type="scientific">Stachybotrys chartarum (strain CBS 109288 / IBT 7711)</name>
    <name type="common">Toxic black mold</name>
    <name type="synonym">Stilbospora chartarum</name>
    <dbReference type="NCBI Taxonomy" id="1280523"/>
    <lineage>
        <taxon>Eukaryota</taxon>
        <taxon>Fungi</taxon>
        <taxon>Dikarya</taxon>
        <taxon>Ascomycota</taxon>
        <taxon>Pezizomycotina</taxon>
        <taxon>Sordariomycetes</taxon>
        <taxon>Hypocreomycetidae</taxon>
        <taxon>Hypocreales</taxon>
        <taxon>Stachybotryaceae</taxon>
        <taxon>Stachybotrys</taxon>
    </lineage>
</organism>
<evidence type="ECO:0000313" key="3">
    <source>
        <dbReference type="EMBL" id="KEY64038.1"/>
    </source>
</evidence>
<evidence type="ECO:0000256" key="2">
    <source>
        <dbReference type="ARBA" id="ARBA00023242"/>
    </source>
</evidence>
<dbReference type="GO" id="GO:0005634">
    <property type="term" value="C:nucleus"/>
    <property type="evidence" value="ECO:0007669"/>
    <property type="project" value="UniProtKB-SubCell"/>
</dbReference>
<keyword evidence="4" id="KW-1185">Reference proteome</keyword>
<evidence type="ECO:0000313" key="4">
    <source>
        <dbReference type="Proteomes" id="UP000028045"/>
    </source>
</evidence>
<sequence length="422" mass="47253">MTPITITFPKRTQEKETSLLMHYLDVVFPLQFPVHDRSYEGKREWLLAILTSSRSVYYATLSLSLLHKESRLDDFESVWQSERTRYYILALQESQQLLDQIDTADGVAKLKGNIHALASTVQLISIESSSLSLGDWQVHLLAGKALIPELVHGWTLVPKSGRFTSSVWTVLDAPQFSAAHDEDTLSFEYVGALQFLTNILAMFGIFSCISIGPASASFAEYRYLLDQEGMIQMDQIIGCKNWVLLAILEVGELDKWKRVEQEHHRLSLKDLGNRATVIEEMIETGLRESSGSALVDLVTSIYATSTLTYMHTVVSGLNPNLREVQDSVAATMVLLKQLPDVRIAKNLVWSLVVTGCMASLGQEDFFRGLNAVAGTSVRGLRNCWGLATIWDRTWNMRDTITTTSHTVWEDLINGQGPPNLLV</sequence>
<evidence type="ECO:0000256" key="1">
    <source>
        <dbReference type="ARBA" id="ARBA00004123"/>
    </source>
</evidence>
<dbReference type="Pfam" id="PF11951">
    <property type="entry name" value="Fungal_trans_2"/>
    <property type="match status" value="1"/>
</dbReference>
<reference evidence="3 4" key="1">
    <citation type="journal article" date="2014" name="BMC Genomics">
        <title>Comparative genome sequencing reveals chemotype-specific gene clusters in the toxigenic black mold Stachybotrys.</title>
        <authorList>
            <person name="Semeiks J."/>
            <person name="Borek D."/>
            <person name="Otwinowski Z."/>
            <person name="Grishin N.V."/>
        </authorList>
    </citation>
    <scope>NUCLEOTIDE SEQUENCE [LARGE SCALE GENOMIC DNA]</scope>
    <source>
        <strain evidence="4">CBS 109288 / IBT 7711</strain>
    </source>
</reference>
<comment type="subcellular location">
    <subcellularLocation>
        <location evidence="1">Nucleus</location>
    </subcellularLocation>
</comment>
<dbReference type="HOGENOM" id="CLU_019313_1_1_1"/>
<gene>
    <name evidence="3" type="primary">TRI10</name>
    <name evidence="3" type="ORF">S7711_07401</name>
</gene>
<dbReference type="AlphaFoldDB" id="A0A084AFF9"/>
<accession>A0A084AFF9</accession>
<dbReference type="Proteomes" id="UP000028045">
    <property type="component" value="Unassembled WGS sequence"/>
</dbReference>
<dbReference type="EMBL" id="KL648755">
    <property type="protein sequence ID" value="KEY64038.1"/>
    <property type="molecule type" value="Genomic_DNA"/>
</dbReference>
<dbReference type="GO" id="GO:0045944">
    <property type="term" value="P:positive regulation of transcription by RNA polymerase II"/>
    <property type="evidence" value="ECO:0007669"/>
    <property type="project" value="TreeGrafter"/>
</dbReference>